<dbReference type="RefSeq" id="WP_130153403.1">
    <property type="nucleotide sequence ID" value="NZ_SCFB01000002.1"/>
</dbReference>
<reference evidence="2 3" key="1">
    <citation type="submission" date="2018-10" db="EMBL/GenBank/DDBJ databases">
        <title>An updated phylogeny of the Alphaproteobacteria reveals that the parasitic Rickettsiales and Holosporales have independent origins.</title>
        <authorList>
            <person name="Munoz-Gomez S.A."/>
            <person name="Hess S."/>
            <person name="Burger G."/>
            <person name="Lang B.F."/>
            <person name="Susko E."/>
            <person name="Slamovits C.H."/>
            <person name="Roger A.J."/>
        </authorList>
    </citation>
    <scope>NUCLEOTIDE SEQUENCE [LARGE SCALE GENOMIC DNA]</scope>
    <source>
        <strain evidence="2">HOLO01</strain>
    </source>
</reference>
<accession>A0A4Q7DJA1</accession>
<feature type="region of interest" description="Disordered" evidence="1">
    <location>
        <begin position="270"/>
        <end position="377"/>
    </location>
</feature>
<sequence length="486" mass="54905">MNFKTEEITYKILVITHLKWFNMFKITKKSFLALLCVLSIQYCMASSADVDASPSEKKPRYFYNLSQKVQTIQTKLTSFHKYVTHQMIRLKEFKKSTTFESAPFVTELMDCRLQTSKEQGHSGEFMLEKEAAFFQIPRHRLEKLAEIQFSIYSSIEGIFIYREVLKALDTLIVKESFAPAFPLLCTKPQRDINVAQIIEVIKKIKYHAQNELKKFKPDVMDKPVETLPFITFREEANPILTPNAIVEILENEIKGILEAILNLKTFEEEEKAQKNRNKKRKQKQARKLKESQSQTVSSAAAPAGQVPASSSSSNSSSSSSSSSEPAPLSSEEDEEEDAQGEAAGAASSSSSSAAQTSKKAFTRMEEEKAQQQKQIKRQEDLKDLISKTFSPLYNTIDWSDWEKALRQNGYSVEQGGNGKKSYINGITRKKFAIENAHGEGSNKFSPANIGIVRTFCLDQGLVPNGILPDHMIQPWLKTLQTAEAKH</sequence>
<feature type="compositionally biased region" description="Low complexity" evidence="1">
    <location>
        <begin position="297"/>
        <end position="329"/>
    </location>
</feature>
<name>A0A4Q7DJA1_9PROT</name>
<gene>
    <name evidence="2" type="ORF">EQU50_01530</name>
</gene>
<evidence type="ECO:0000256" key="1">
    <source>
        <dbReference type="SAM" id="MobiDB-lite"/>
    </source>
</evidence>
<comment type="caution">
    <text evidence="2">The sequence shown here is derived from an EMBL/GenBank/DDBJ whole genome shotgun (WGS) entry which is preliminary data.</text>
</comment>
<protein>
    <submittedName>
        <fullName evidence="2">Uncharacterized protein</fullName>
    </submittedName>
</protein>
<feature type="compositionally biased region" description="Basic and acidic residues" evidence="1">
    <location>
        <begin position="362"/>
        <end position="377"/>
    </location>
</feature>
<evidence type="ECO:0000313" key="2">
    <source>
        <dbReference type="EMBL" id="RZI46933.1"/>
    </source>
</evidence>
<dbReference type="EMBL" id="SCFB01000002">
    <property type="protein sequence ID" value="RZI46933.1"/>
    <property type="molecule type" value="Genomic_DNA"/>
</dbReference>
<dbReference type="Proteomes" id="UP000293550">
    <property type="component" value="Unassembled WGS sequence"/>
</dbReference>
<dbReference type="AlphaFoldDB" id="A0A4Q7DJA1"/>
<feature type="compositionally biased region" description="Low complexity" evidence="1">
    <location>
        <begin position="340"/>
        <end position="357"/>
    </location>
</feature>
<feature type="compositionally biased region" description="Acidic residues" evidence="1">
    <location>
        <begin position="330"/>
        <end position="339"/>
    </location>
</feature>
<feature type="compositionally biased region" description="Basic residues" evidence="1">
    <location>
        <begin position="274"/>
        <end position="286"/>
    </location>
</feature>
<proteinExistence type="predicted"/>
<keyword evidence="3" id="KW-1185">Reference proteome</keyword>
<organism evidence="2 3">
    <name type="scientific">Candidatus Finniella inopinata</name>
    <dbReference type="NCBI Taxonomy" id="1696036"/>
    <lineage>
        <taxon>Bacteria</taxon>
        <taxon>Pseudomonadati</taxon>
        <taxon>Pseudomonadota</taxon>
        <taxon>Alphaproteobacteria</taxon>
        <taxon>Holosporales</taxon>
        <taxon>Candidatus Paracaedibacteraceae</taxon>
        <taxon>Candidatus Finniella</taxon>
    </lineage>
</organism>
<evidence type="ECO:0000313" key="3">
    <source>
        <dbReference type="Proteomes" id="UP000293550"/>
    </source>
</evidence>